<feature type="binding site" evidence="10">
    <location>
        <position position="548"/>
    </location>
    <ligand>
        <name>Mo-bis(molybdopterin guanine dinucleotide)</name>
        <dbReference type="ChEBI" id="CHEBI:60539"/>
    </ligand>
</feature>
<reference evidence="14" key="1">
    <citation type="journal article" date="2019" name="Int. J. Syst. Evol. Microbiol.">
        <title>The Global Catalogue of Microorganisms (GCM) 10K type strain sequencing project: providing services to taxonomists for standard genome sequencing and annotation.</title>
        <authorList>
            <consortium name="The Broad Institute Genomics Platform"/>
            <consortium name="The Broad Institute Genome Sequencing Center for Infectious Disease"/>
            <person name="Wu L."/>
            <person name="Ma J."/>
        </authorList>
    </citation>
    <scope>NUCLEOTIDE SEQUENCE [LARGE SCALE GENOMIC DNA]</scope>
    <source>
        <strain evidence="14">JCM 17111</strain>
    </source>
</reference>
<dbReference type="SUPFAM" id="SSF53706">
    <property type="entry name" value="Formate dehydrogenase/DMSO reductase, domains 1-3"/>
    <property type="match status" value="1"/>
</dbReference>
<keyword evidence="7 10" id="KW-0560">Oxidoreductase</keyword>
<feature type="binding site" evidence="10">
    <location>
        <position position="176"/>
    </location>
    <ligand>
        <name>Mo-bis(molybdopterin guanine dinucleotide)</name>
        <dbReference type="ChEBI" id="CHEBI:60539"/>
    </ligand>
</feature>
<evidence type="ECO:0000256" key="4">
    <source>
        <dbReference type="ARBA" id="ARBA00022729"/>
    </source>
</evidence>
<evidence type="ECO:0000313" key="13">
    <source>
        <dbReference type="EMBL" id="GAA3556119.1"/>
    </source>
</evidence>
<dbReference type="PROSITE" id="PS51318">
    <property type="entry name" value="TAT"/>
    <property type="match status" value="1"/>
</dbReference>
<gene>
    <name evidence="10" type="primary">napA</name>
    <name evidence="13" type="ORF">GCM10022395_04370</name>
</gene>
<evidence type="ECO:0000256" key="1">
    <source>
        <dbReference type="ARBA" id="ARBA00022448"/>
    </source>
</evidence>
<comment type="similarity">
    <text evidence="10">Belongs to the prokaryotic molybdopterin-containing oxidoreductase family. NasA/NapA/NarB subfamily.</text>
</comment>
<dbReference type="HAMAP" id="MF_01630">
    <property type="entry name" value="Nitrate_reduct_NapA"/>
    <property type="match status" value="1"/>
</dbReference>
<evidence type="ECO:0000256" key="2">
    <source>
        <dbReference type="ARBA" id="ARBA00022485"/>
    </source>
</evidence>
<feature type="domain" description="4Fe-4S Mo/W bis-MGD-type" evidence="12">
    <location>
        <begin position="47"/>
        <end position="103"/>
    </location>
</feature>
<dbReference type="InterPro" id="IPR009010">
    <property type="entry name" value="Asp_de-COase-like_dom_sf"/>
</dbReference>
<comment type="function">
    <text evidence="10">Catalytic subunit of the nitrate reductase complex NapAB. Receives electrons from NapB and catalyzes the reduction of nitrate to nitrite.</text>
</comment>
<evidence type="ECO:0000256" key="3">
    <source>
        <dbReference type="ARBA" id="ARBA00022723"/>
    </source>
</evidence>
<comment type="caution">
    <text evidence="10">Lacks conserved residue(s) required for the propagation of feature annotation.</text>
</comment>
<feature type="signal peptide" evidence="11">
    <location>
        <begin position="1"/>
        <end position="34"/>
    </location>
</feature>
<name>A0ABP6WUA0_9FLAO</name>
<comment type="catalytic activity">
    <reaction evidence="10">
        <text>2 Fe(II)-[cytochrome] + nitrate + 2 H(+) = 2 Fe(III)-[cytochrome] + nitrite + H2O</text>
        <dbReference type="Rhea" id="RHEA:12909"/>
        <dbReference type="Rhea" id="RHEA-COMP:11777"/>
        <dbReference type="Rhea" id="RHEA-COMP:11778"/>
        <dbReference type="ChEBI" id="CHEBI:15377"/>
        <dbReference type="ChEBI" id="CHEBI:15378"/>
        <dbReference type="ChEBI" id="CHEBI:16301"/>
        <dbReference type="ChEBI" id="CHEBI:17632"/>
        <dbReference type="ChEBI" id="CHEBI:29033"/>
        <dbReference type="ChEBI" id="CHEBI:29034"/>
        <dbReference type="EC" id="1.9.6.1"/>
    </reaction>
</comment>
<evidence type="ECO:0000259" key="12">
    <source>
        <dbReference type="PROSITE" id="PS51669"/>
    </source>
</evidence>
<feature type="binding site" evidence="10">
    <location>
        <begin position="262"/>
        <end position="264"/>
    </location>
    <ligand>
        <name>Mo-bis(molybdopterin guanine dinucleotide)</name>
        <dbReference type="ChEBI" id="CHEBI:60539"/>
    </ligand>
</feature>
<accession>A0ABP6WUA0</accession>
<dbReference type="PANTHER" id="PTHR43105:SF11">
    <property type="entry name" value="PERIPLASMIC NITRATE REDUCTASE"/>
    <property type="match status" value="1"/>
</dbReference>
<evidence type="ECO:0000313" key="14">
    <source>
        <dbReference type="Proteomes" id="UP001500954"/>
    </source>
</evidence>
<dbReference type="Proteomes" id="UP001500954">
    <property type="component" value="Unassembled WGS sequence"/>
</dbReference>
<evidence type="ECO:0000256" key="7">
    <source>
        <dbReference type="ARBA" id="ARBA00023002"/>
    </source>
</evidence>
<dbReference type="InterPro" id="IPR006311">
    <property type="entry name" value="TAT_signal"/>
</dbReference>
<keyword evidence="1 10" id="KW-0813">Transport</keyword>
<dbReference type="InterPro" id="IPR006963">
    <property type="entry name" value="Mopterin_OxRdtase_4Fe-4S_dom"/>
</dbReference>
<dbReference type="InterPro" id="IPR050123">
    <property type="entry name" value="Prok_molybdopt-oxidoreductase"/>
</dbReference>
<dbReference type="CDD" id="cd02754">
    <property type="entry name" value="MopB_Nitrate-R-NapA-like"/>
    <property type="match status" value="1"/>
</dbReference>
<comment type="caution">
    <text evidence="13">The sequence shown here is derived from an EMBL/GenBank/DDBJ whole genome shotgun (WGS) entry which is preliminary data.</text>
</comment>
<evidence type="ECO:0000256" key="8">
    <source>
        <dbReference type="ARBA" id="ARBA00023004"/>
    </source>
</evidence>
<dbReference type="InterPro" id="IPR006657">
    <property type="entry name" value="MoPterin_dinucl-bd_dom"/>
</dbReference>
<dbReference type="Gene3D" id="2.40.40.20">
    <property type="match status" value="1"/>
</dbReference>
<dbReference type="PANTHER" id="PTHR43105">
    <property type="entry name" value="RESPIRATORY NITRATE REDUCTASE"/>
    <property type="match status" value="1"/>
</dbReference>
<feature type="binding site" evidence="10">
    <location>
        <position position="54"/>
    </location>
    <ligand>
        <name>[4Fe-4S] cluster</name>
        <dbReference type="ChEBI" id="CHEBI:49883"/>
    </ligand>
</feature>
<organism evidence="13 14">
    <name type="scientific">Snuella lapsa</name>
    <dbReference type="NCBI Taxonomy" id="870481"/>
    <lineage>
        <taxon>Bacteria</taxon>
        <taxon>Pseudomonadati</taxon>
        <taxon>Bacteroidota</taxon>
        <taxon>Flavobacteriia</taxon>
        <taxon>Flavobacteriales</taxon>
        <taxon>Flavobacteriaceae</taxon>
        <taxon>Snuella</taxon>
    </lineage>
</organism>
<sequence>MYTSLTNRRSFIKKMAIMSAMTAAAGLFPGILFAKEQEANLPKGANLDWKKTPCRFCGVGCGVLVGVENGKAVAVKGDPKSPVNKGLCCVKGYHSVMSIYGKDRLTKPLVKKNGKYVETTMKEALDLVASKMKETIKDHGKDAVSIYGSGQWTIPDGYVASKLFKGCIGTNNVEANARLCMASAVTGFLTSFGLDEPMGCYEDIDHADVFFLWGNNMAEMHPVLFSRLLDQRLKRGVKIIDFATRTTRTSMAADKSIIFKPQTDLAVANAICYEIIKNGWVNKAFVEKHCSFNKGLTNMGYGLEDGYKFNDKPEKIDFESYKAFLEDYTPEKVEKISGVSAKDIKYMAAYYGDPNKKVMSLWCMGMNQHTRGTWINNLVYNMHLLTGKISTPGNSPFSLTGQPSACGTVREVGTLTHKLPHGVVMNKEHREHAAKIWDVPVENIPSKPTYHTVEMFRALDRGDIRFMWIQVTNPMVTMPKLKRYRDATKKEGRFIVVSDIYPTPTTDIADVILPSAMWIEREGMYGNSERRTQYFEQMIDPPGEAMSDTWQLIEVARRLGYEKQFYYKKETHIEEIYNEYRKHHEGKKHAMAPLEVLKSQPGAQWPYVDGKSTQWRFNAKYDPACSNGEDFHFYGKPDGKAVIWQRPYEPAPEVPDNEYPFWLCTGRVVEHWHTGSMTRRIPVLHRAMPHAYVELNPEEAKQMQIRTGDKVKLTTRRGEIILPASVNERGVPEKGQVFVPFFDENMLINDVTLDAFCPISKQPDYKKCAVKVEKV</sequence>
<feature type="binding site" evidence="10">
    <location>
        <position position="368"/>
    </location>
    <ligand>
        <name>Mo-bis(molybdopterin guanine dinucleotide)</name>
        <dbReference type="ChEBI" id="CHEBI:60539"/>
    </ligand>
</feature>
<evidence type="ECO:0000256" key="9">
    <source>
        <dbReference type="ARBA" id="ARBA00023014"/>
    </source>
</evidence>
<keyword evidence="5" id="KW-0574">Periplasm</keyword>
<dbReference type="Pfam" id="PF00384">
    <property type="entry name" value="Molybdopterin"/>
    <property type="match status" value="1"/>
</dbReference>
<keyword evidence="3 10" id="KW-0479">Metal-binding</keyword>
<feature type="binding site" evidence="10">
    <location>
        <position position="364"/>
    </location>
    <ligand>
        <name>Mo-bis(molybdopterin guanine dinucleotide)</name>
        <dbReference type="ChEBI" id="CHEBI:60539"/>
    </ligand>
</feature>
<dbReference type="Gene3D" id="3.40.228.10">
    <property type="entry name" value="Dimethylsulfoxide Reductase, domain 2"/>
    <property type="match status" value="1"/>
</dbReference>
<comment type="cofactor">
    <cofactor evidence="10">
        <name>[4Fe-4S] cluster</name>
        <dbReference type="ChEBI" id="CHEBI:49883"/>
    </cofactor>
    <text evidence="10">Binds 1 [4Fe-4S] cluster.</text>
</comment>
<dbReference type="PROSITE" id="PS00551">
    <property type="entry name" value="MOLYBDOPTERIN_PROK_1"/>
    <property type="match status" value="1"/>
</dbReference>
<dbReference type="SMART" id="SM00926">
    <property type="entry name" value="Molybdop_Fe4S4"/>
    <property type="match status" value="1"/>
</dbReference>
<dbReference type="PROSITE" id="PS51669">
    <property type="entry name" value="4FE4S_MOW_BIS_MGD"/>
    <property type="match status" value="1"/>
</dbReference>
<dbReference type="Gene3D" id="3.30.200.210">
    <property type="match status" value="2"/>
</dbReference>
<dbReference type="SUPFAM" id="SSF50692">
    <property type="entry name" value="ADC-like"/>
    <property type="match status" value="1"/>
</dbReference>
<feature type="binding site" evidence="10">
    <location>
        <position position="766"/>
    </location>
    <ligand>
        <name>Mo-bis(molybdopterin guanine dinucleotide)</name>
        <dbReference type="ChEBI" id="CHEBI:60539"/>
    </ligand>
</feature>
<dbReference type="CDD" id="cd00508">
    <property type="entry name" value="MopB_CT_Fdh-Nap-like"/>
    <property type="match status" value="1"/>
</dbReference>
<evidence type="ECO:0000256" key="10">
    <source>
        <dbReference type="HAMAP-Rule" id="MF_01630"/>
    </source>
</evidence>
<feature type="binding site" evidence="10">
    <location>
        <position position="749"/>
    </location>
    <ligand>
        <name>Mo-bis(molybdopterin guanine dinucleotide)</name>
        <dbReference type="ChEBI" id="CHEBI:60539"/>
    </ligand>
</feature>
<comment type="cofactor">
    <cofactor evidence="10">
        <name>Mo-bis(molybdopterin guanine dinucleotide)</name>
        <dbReference type="ChEBI" id="CHEBI:60539"/>
    </cofactor>
    <text evidence="10">Binds 1 molybdenum-bis(molybdopterin guanine dinucleotide) (Mo-bis-MGD) cofactor per subunit.</text>
</comment>
<keyword evidence="4 10" id="KW-0732">Signal</keyword>
<keyword evidence="10" id="KW-0534">Nitrate assimilation</keyword>
<evidence type="ECO:0000256" key="5">
    <source>
        <dbReference type="ARBA" id="ARBA00022764"/>
    </source>
</evidence>
<dbReference type="InterPro" id="IPR010051">
    <property type="entry name" value="Periplasm_NO3_reductase_lsu"/>
</dbReference>
<dbReference type="Gene3D" id="3.40.50.740">
    <property type="match status" value="1"/>
</dbReference>
<evidence type="ECO:0000256" key="6">
    <source>
        <dbReference type="ARBA" id="ARBA00022982"/>
    </source>
</evidence>
<comment type="PTM">
    <text evidence="10">Predicted to be exported by the Tat system. The position of the signal peptide cleavage has not been experimentally proven.</text>
</comment>
<dbReference type="Pfam" id="PF04879">
    <property type="entry name" value="Molybdop_Fe4S4"/>
    <property type="match status" value="1"/>
</dbReference>
<protein>
    <recommendedName>
        <fullName evidence="10">Nitrate reductase</fullName>
        <ecNumber evidence="10">1.9.6.1</ecNumber>
    </recommendedName>
</protein>
<keyword evidence="14" id="KW-1185">Reference proteome</keyword>
<dbReference type="EMBL" id="BAABCY010000015">
    <property type="protein sequence ID" value="GAA3556119.1"/>
    <property type="molecule type" value="Genomic_DNA"/>
</dbReference>
<feature type="binding site" evidence="10">
    <location>
        <position position="473"/>
    </location>
    <ligand>
        <name>Mo-bis(molybdopterin guanine dinucleotide)</name>
        <dbReference type="ChEBI" id="CHEBI:60539"/>
    </ligand>
</feature>
<feature type="binding site" evidence="10">
    <location>
        <position position="741"/>
    </location>
    <ligand>
        <name>substrate</name>
    </ligand>
</feature>
<evidence type="ECO:0000256" key="11">
    <source>
        <dbReference type="SAM" id="SignalP"/>
    </source>
</evidence>
<feature type="binding site" evidence="10">
    <location>
        <position position="57"/>
    </location>
    <ligand>
        <name>[4Fe-4S] cluster</name>
        <dbReference type="ChEBI" id="CHEBI:49883"/>
    </ligand>
</feature>
<keyword evidence="8 10" id="KW-0408">Iron</keyword>
<dbReference type="InterPro" id="IPR027467">
    <property type="entry name" value="MopterinOxRdtase_cofactor_BS"/>
</dbReference>
<feature type="binding site" evidence="10">
    <location>
        <position position="91"/>
    </location>
    <ligand>
        <name>Mo-bis(molybdopterin guanine dinucleotide)</name>
        <dbReference type="ChEBI" id="CHEBI:60539"/>
    </ligand>
</feature>
<keyword evidence="9 10" id="KW-0411">Iron-sulfur</keyword>
<keyword evidence="2 10" id="KW-0004">4Fe-4S</keyword>
<keyword evidence="6 10" id="KW-0249">Electron transport</keyword>
<feature type="chain" id="PRO_5046217451" description="Nitrate reductase" evidence="11">
    <location>
        <begin position="35"/>
        <end position="775"/>
    </location>
</feature>
<feature type="binding site" evidence="10">
    <location>
        <position position="61"/>
    </location>
    <ligand>
        <name>[4Fe-4S] cluster</name>
        <dbReference type="ChEBI" id="CHEBI:49883"/>
    </ligand>
</feature>
<feature type="binding site" evidence="10">
    <location>
        <position position="151"/>
    </location>
    <ligand>
        <name>Mo-bis(molybdopterin guanine dinucleotide)</name>
        <dbReference type="ChEBI" id="CHEBI:60539"/>
    </ligand>
</feature>
<feature type="binding site" evidence="10">
    <location>
        <position position="89"/>
    </location>
    <ligand>
        <name>[4Fe-4S] cluster</name>
        <dbReference type="ChEBI" id="CHEBI:49883"/>
    </ligand>
</feature>
<comment type="subunit">
    <text evidence="10">Component of the nitrate reductase NapAB complex composed of NapA and NapB.</text>
</comment>
<feature type="binding site" evidence="10">
    <location>
        <begin position="665"/>
        <end position="674"/>
    </location>
    <ligand>
        <name>Mo-bis(molybdopterin guanine dinucleotide)</name>
        <dbReference type="ChEBI" id="CHEBI:60539"/>
    </ligand>
</feature>
<keyword evidence="10" id="KW-0500">Molybdenum</keyword>
<feature type="binding site" evidence="10">
    <location>
        <position position="180"/>
    </location>
    <ligand>
        <name>Mo-bis(molybdopterin guanine dinucleotide)</name>
        <dbReference type="ChEBI" id="CHEBI:60539"/>
    </ligand>
</feature>
<proteinExistence type="inferred from homology"/>
<dbReference type="EC" id="1.9.6.1" evidence="10"/>
<comment type="subcellular location">
    <subcellularLocation>
        <location evidence="10">Secreted</location>
    </subcellularLocation>
    <text evidence="10">Membrane-associated.</text>
</comment>
<dbReference type="Pfam" id="PF01568">
    <property type="entry name" value="Molydop_binding"/>
    <property type="match status" value="1"/>
</dbReference>
<dbReference type="InterPro" id="IPR006656">
    <property type="entry name" value="Mopterin_OxRdtase"/>
</dbReference>
<feature type="binding site" evidence="10">
    <location>
        <begin position="498"/>
        <end position="499"/>
    </location>
    <ligand>
        <name>Mo-bis(molybdopterin guanine dinucleotide)</name>
        <dbReference type="ChEBI" id="CHEBI:60539"/>
    </ligand>
</feature>